<feature type="transmembrane region" description="Helical" evidence="13">
    <location>
        <begin position="492"/>
        <end position="510"/>
    </location>
</feature>
<dbReference type="RefSeq" id="WP_144248656.1">
    <property type="nucleotide sequence ID" value="NZ_VLPK01000002.1"/>
</dbReference>
<dbReference type="Proteomes" id="UP000318733">
    <property type="component" value="Unassembled WGS sequence"/>
</dbReference>
<dbReference type="CDD" id="cd19961">
    <property type="entry name" value="EcYidC-like_peri"/>
    <property type="match status" value="1"/>
</dbReference>
<dbReference type="Gene3D" id="2.70.98.90">
    <property type="match status" value="1"/>
</dbReference>
<evidence type="ECO:0000313" key="16">
    <source>
        <dbReference type="EMBL" id="TSJ40618.1"/>
    </source>
</evidence>
<protein>
    <recommendedName>
        <fullName evidence="3 13">Membrane protein insertase YidC</fullName>
    </recommendedName>
    <alternativeName>
        <fullName evidence="12 13">Foldase YidC</fullName>
    </alternativeName>
    <alternativeName>
        <fullName evidence="11 13">Membrane integrase YidC</fullName>
    </alternativeName>
    <alternativeName>
        <fullName evidence="13">Membrane protein YidC</fullName>
    </alternativeName>
</protein>
<dbReference type="PANTHER" id="PTHR12428:SF65">
    <property type="entry name" value="CYTOCHROME C OXIDASE ASSEMBLY PROTEIN COX18, MITOCHONDRIAL"/>
    <property type="match status" value="1"/>
</dbReference>
<keyword evidence="9 13" id="KW-0472">Membrane</keyword>
<dbReference type="Pfam" id="PF02096">
    <property type="entry name" value="60KD_IMP"/>
    <property type="match status" value="1"/>
</dbReference>
<comment type="function">
    <text evidence="13">Required for the insertion and/or proper folding and/or complex formation of integral membrane proteins into the membrane. Involved in integration of membrane proteins that insert both dependently and independently of the Sec translocase complex, as well as at least some lipoproteins. Aids folding of multispanning membrane proteins.</text>
</comment>
<dbReference type="EMBL" id="VLPK01000002">
    <property type="protein sequence ID" value="TSJ40618.1"/>
    <property type="molecule type" value="Genomic_DNA"/>
</dbReference>
<keyword evidence="5 13" id="KW-1003">Cell membrane</keyword>
<dbReference type="InterPro" id="IPR038221">
    <property type="entry name" value="YidC_periplasmic_sf"/>
</dbReference>
<dbReference type="NCBIfam" id="TIGR03592">
    <property type="entry name" value="yidC_oxa1_cterm"/>
    <property type="match status" value="1"/>
</dbReference>
<keyword evidence="6 13" id="KW-0812">Transmembrane</keyword>
<comment type="caution">
    <text evidence="16">The sequence shown here is derived from an EMBL/GenBank/DDBJ whole genome shotgun (WGS) entry which is preliminary data.</text>
</comment>
<evidence type="ECO:0000256" key="6">
    <source>
        <dbReference type="ARBA" id="ARBA00022692"/>
    </source>
</evidence>
<dbReference type="GO" id="GO:0005886">
    <property type="term" value="C:plasma membrane"/>
    <property type="evidence" value="ECO:0007669"/>
    <property type="project" value="UniProtKB-SubCell"/>
</dbReference>
<evidence type="ECO:0000256" key="12">
    <source>
        <dbReference type="ARBA" id="ARBA00033342"/>
    </source>
</evidence>
<evidence type="ECO:0000256" key="7">
    <source>
        <dbReference type="ARBA" id="ARBA00022927"/>
    </source>
</evidence>
<evidence type="ECO:0000259" key="14">
    <source>
        <dbReference type="Pfam" id="PF02096"/>
    </source>
</evidence>
<evidence type="ECO:0000256" key="2">
    <source>
        <dbReference type="ARBA" id="ARBA00010527"/>
    </source>
</evidence>
<comment type="subunit">
    <text evidence="13">Interacts with the Sec translocase complex via SecD. Specifically interacts with transmembrane segments of nascent integral membrane proteins during membrane integration.</text>
</comment>
<evidence type="ECO:0000256" key="4">
    <source>
        <dbReference type="ARBA" id="ARBA00022448"/>
    </source>
</evidence>
<feature type="domain" description="Membrane insertase YidC N-terminal" evidence="15">
    <location>
        <begin position="86"/>
        <end position="343"/>
    </location>
</feature>
<dbReference type="NCBIfam" id="NF002356">
    <property type="entry name" value="PRK01318.2-3"/>
    <property type="match status" value="1"/>
</dbReference>
<evidence type="ECO:0000256" key="3">
    <source>
        <dbReference type="ARBA" id="ARBA00015325"/>
    </source>
</evidence>
<dbReference type="NCBIfam" id="TIGR03593">
    <property type="entry name" value="yidC_nterm"/>
    <property type="match status" value="1"/>
</dbReference>
<keyword evidence="17" id="KW-1185">Reference proteome</keyword>
<feature type="transmembrane region" description="Helical" evidence="13">
    <location>
        <begin position="366"/>
        <end position="388"/>
    </location>
</feature>
<feature type="domain" description="Membrane insertase YidC/Oxa/ALB C-terminal" evidence="14">
    <location>
        <begin position="368"/>
        <end position="561"/>
    </location>
</feature>
<dbReference type="AlphaFoldDB" id="A0A556ML97"/>
<accession>A0A556ML97</accession>
<evidence type="ECO:0000256" key="13">
    <source>
        <dbReference type="HAMAP-Rule" id="MF_01810"/>
    </source>
</evidence>
<name>A0A556ML97_9SPHI</name>
<evidence type="ECO:0000256" key="8">
    <source>
        <dbReference type="ARBA" id="ARBA00022989"/>
    </source>
</evidence>
<dbReference type="InterPro" id="IPR047196">
    <property type="entry name" value="YidC_ALB_C"/>
</dbReference>
<comment type="similarity">
    <text evidence="2 13">Belongs to the OXA1/ALB3/YidC family. Type 1 subfamily.</text>
</comment>
<keyword evidence="10 13" id="KW-0143">Chaperone</keyword>
<feature type="transmembrane region" description="Helical" evidence="13">
    <location>
        <begin position="522"/>
        <end position="538"/>
    </location>
</feature>
<evidence type="ECO:0000313" key="17">
    <source>
        <dbReference type="Proteomes" id="UP000318733"/>
    </source>
</evidence>
<dbReference type="InterPro" id="IPR028055">
    <property type="entry name" value="YidC/Oxa/ALB_C"/>
</dbReference>
<evidence type="ECO:0000256" key="9">
    <source>
        <dbReference type="ARBA" id="ARBA00023136"/>
    </source>
</evidence>
<reference evidence="16 17" key="1">
    <citation type="submission" date="2019-07" db="EMBL/GenBank/DDBJ databases">
        <authorList>
            <person name="Huq M.A."/>
        </authorList>
    </citation>
    <scope>NUCLEOTIDE SEQUENCE [LARGE SCALE GENOMIC DNA]</scope>
    <source>
        <strain evidence="16 17">MAH-19</strain>
    </source>
</reference>
<keyword evidence="8 13" id="KW-1133">Transmembrane helix</keyword>
<keyword evidence="7 13" id="KW-0653">Protein transport</keyword>
<dbReference type="GO" id="GO:0051205">
    <property type="term" value="P:protein insertion into membrane"/>
    <property type="evidence" value="ECO:0007669"/>
    <property type="project" value="TreeGrafter"/>
</dbReference>
<dbReference type="Pfam" id="PF14849">
    <property type="entry name" value="YidC_periplas"/>
    <property type="match status" value="1"/>
</dbReference>
<evidence type="ECO:0000259" key="15">
    <source>
        <dbReference type="Pfam" id="PF14849"/>
    </source>
</evidence>
<evidence type="ECO:0000256" key="5">
    <source>
        <dbReference type="ARBA" id="ARBA00022475"/>
    </source>
</evidence>
<evidence type="ECO:0000256" key="10">
    <source>
        <dbReference type="ARBA" id="ARBA00023186"/>
    </source>
</evidence>
<keyword evidence="4 13" id="KW-0813">Transport</keyword>
<organism evidence="16 17">
    <name type="scientific">Mucilaginibacter corticis</name>
    <dbReference type="NCBI Taxonomy" id="2597670"/>
    <lineage>
        <taxon>Bacteria</taxon>
        <taxon>Pseudomonadati</taxon>
        <taxon>Bacteroidota</taxon>
        <taxon>Sphingobacteriia</taxon>
        <taxon>Sphingobacteriales</taxon>
        <taxon>Sphingobacteriaceae</taxon>
        <taxon>Mucilaginibacter</taxon>
    </lineage>
</organism>
<dbReference type="GO" id="GO:0032977">
    <property type="term" value="F:membrane insertase activity"/>
    <property type="evidence" value="ECO:0007669"/>
    <property type="project" value="InterPro"/>
</dbReference>
<comment type="subcellular location">
    <subcellularLocation>
        <location evidence="1">Cell inner membrane</location>
        <topology evidence="1">Multi-pass membrane protein</topology>
    </subcellularLocation>
    <subcellularLocation>
        <location evidence="13">Cell membrane</location>
        <topology evidence="13">Multi-pass membrane protein</topology>
    </subcellularLocation>
</comment>
<dbReference type="InterPro" id="IPR028053">
    <property type="entry name" value="Membr_insert_YidC_N"/>
</dbReference>
<feature type="transmembrane region" description="Helical" evidence="13">
    <location>
        <begin position="435"/>
        <end position="455"/>
    </location>
</feature>
<dbReference type="PANTHER" id="PTHR12428">
    <property type="entry name" value="OXA1"/>
    <property type="match status" value="1"/>
</dbReference>
<dbReference type="OrthoDB" id="9780552at2"/>
<dbReference type="InterPro" id="IPR001708">
    <property type="entry name" value="YidC/ALB3/OXA1/COX18"/>
</dbReference>
<proteinExistence type="inferred from homology"/>
<dbReference type="InterPro" id="IPR019998">
    <property type="entry name" value="Membr_insert_YidC"/>
</dbReference>
<dbReference type="GO" id="GO:0015031">
    <property type="term" value="P:protein transport"/>
    <property type="evidence" value="ECO:0007669"/>
    <property type="project" value="UniProtKB-KW"/>
</dbReference>
<sequence length="610" mass="68747">MDRNTFTGLFLIMIIIAGSVWLLKPTPEQIAKEKAVQHQDSLKRAGIKAPAATTTIDTGKIANKPVDSAALKSPFGATLNGSEKLITIENADLRVKLTTRGGRIYSVELKNYKTFDKKPLVLFDGDQNKFGFSFAAGVSNVNTNERYFTPSAAGLQVTGKDSSSITMRLSYSPTQYIDYIYSLQGEGYKVGLTIKAIGLDNVIANSSSINLNWESNLLRLEKSIVLDRTYSYIGYYNTDKDYDYFGDTKDDQKDIADKKLQWVSFKQHFFSSVLLTKDGFAKSSLSVSTDTSNHTDIKTLKANLTLARSSDGTFPLDFYFSPNQYKTLAAEGNGFEKQINLGWGPLKYINRVAVIPVFNVLTQFNWNYGFIILALTVILKLVLSPLTYKSYLSMAKMRVLKPEMDEIKAKVGEDNPTLLQQEYLKLYKKAGVNPLGGCLPLLLQMPIVIAFFRFFPGLFELRGQGFLWMHDLSTYDSIVNFGFSVPFLGDHLSLMCLLMTVSTLIYTYFNNQISGVSGQMKYIGYITPIIFLGALNGYPAGLNYYYFLANMFTFLQQYIIRLMVDDKKIHAQIQENKKKPEDAKKKKSGFAAKMEEMMRQQQQLQAKKEK</sequence>
<evidence type="ECO:0000256" key="1">
    <source>
        <dbReference type="ARBA" id="ARBA00004429"/>
    </source>
</evidence>
<dbReference type="CDD" id="cd20070">
    <property type="entry name" value="5TM_YidC_Alb3"/>
    <property type="match status" value="1"/>
</dbReference>
<evidence type="ECO:0000256" key="11">
    <source>
        <dbReference type="ARBA" id="ARBA00033245"/>
    </source>
</evidence>
<dbReference type="PRINTS" id="PR00701">
    <property type="entry name" value="60KDINNERMP"/>
</dbReference>
<gene>
    <name evidence="13 16" type="primary">yidC</name>
    <name evidence="16" type="ORF">FO440_12775</name>
</gene>
<dbReference type="HAMAP" id="MF_01810">
    <property type="entry name" value="YidC_type1"/>
    <property type="match status" value="1"/>
</dbReference>